<keyword evidence="1 3" id="KW-0808">Transferase</keyword>
<dbReference type="CDD" id="cd24008">
    <property type="entry name" value="ASKHA_NBD_GLK"/>
    <property type="match status" value="1"/>
</dbReference>
<dbReference type="InterPro" id="IPR003836">
    <property type="entry name" value="Glucokinase"/>
</dbReference>
<dbReference type="SUPFAM" id="SSF53067">
    <property type="entry name" value="Actin-like ATPase domain"/>
    <property type="match status" value="1"/>
</dbReference>
<dbReference type="HAMAP" id="MF_00524">
    <property type="entry name" value="Glucokinase"/>
    <property type="match status" value="1"/>
</dbReference>
<protein>
    <recommendedName>
        <fullName evidence="3">Glucokinase</fullName>
        <ecNumber evidence="3">2.7.1.2</ecNumber>
    </recommendedName>
    <alternativeName>
        <fullName evidence="3">Glucose kinase</fullName>
    </alternativeName>
</protein>
<keyword evidence="2 3" id="KW-0418">Kinase</keyword>
<dbReference type="STRING" id="43657.S4054249_12295"/>
<dbReference type="EMBL" id="AUYB01000132">
    <property type="protein sequence ID" value="KZN32370.1"/>
    <property type="molecule type" value="Genomic_DNA"/>
</dbReference>
<keyword evidence="7" id="KW-1185">Reference proteome</keyword>
<proteinExistence type="inferred from homology"/>
<keyword evidence="3" id="KW-0547">Nucleotide-binding</keyword>
<dbReference type="NCBIfam" id="TIGR00749">
    <property type="entry name" value="glk"/>
    <property type="match status" value="1"/>
</dbReference>
<dbReference type="PATRIC" id="fig|1365250.3.peg.4216"/>
<dbReference type="GO" id="GO:0005829">
    <property type="term" value="C:cytosol"/>
    <property type="evidence" value="ECO:0007669"/>
    <property type="project" value="TreeGrafter"/>
</dbReference>
<evidence type="ECO:0000256" key="3">
    <source>
        <dbReference type="HAMAP-Rule" id="MF_00524"/>
    </source>
</evidence>
<keyword evidence="3" id="KW-0324">Glycolysis</keyword>
<dbReference type="Proteomes" id="UP000076643">
    <property type="component" value="Unassembled WGS sequence"/>
</dbReference>
<dbReference type="NCBIfam" id="NF009073">
    <property type="entry name" value="PRK12408.1"/>
    <property type="match status" value="1"/>
</dbReference>
<gene>
    <name evidence="3" type="primary">glk</name>
    <name evidence="6" type="ORF">N475_22070</name>
</gene>
<dbReference type="GO" id="GO:0004340">
    <property type="term" value="F:glucokinase activity"/>
    <property type="evidence" value="ECO:0007669"/>
    <property type="project" value="UniProtKB-UniRule"/>
</dbReference>
<dbReference type="InterPro" id="IPR043129">
    <property type="entry name" value="ATPase_NBD"/>
</dbReference>
<keyword evidence="5" id="KW-1133">Transmembrane helix</keyword>
<sequence length="351" mass="37616">MVVGTPLQQRKNNMSQTTLKSLNGHDRAFEPIIVADIGGTNARFAVVTEFNLETNQFVIDHQFTFPSAEFQSFESALSAFLAKLTIKKPSRACFAVAGPIKGQQVYLTNLGWNFNTQDVKSDFGFSELAVINDFAAFAFAAPHLSKEDNIQVKTGQADPNANIAVLGPGTGFGAACHVKDIHGSAVMSCEAGHISLAAVTELDRQLLQVLKESTQHVSVETVFSGPGLARLYKAMAQVKGVPAEDLNAAQISARANECDVCDATLNQFCDWIGSVAGDIALTFGALGGVFIGGGILPRMTERLISSRFVERFTEKGIMSQYAGQIPVTLVVQDNIPLIGAAACLHDRDQFS</sequence>
<dbReference type="EC" id="2.7.1.2" evidence="3"/>
<keyword evidence="5" id="KW-0472">Membrane</keyword>
<dbReference type="GO" id="GO:0005536">
    <property type="term" value="F:D-glucose binding"/>
    <property type="evidence" value="ECO:0007669"/>
    <property type="project" value="InterPro"/>
</dbReference>
<dbReference type="AlphaFoldDB" id="A0A166V8P6"/>
<dbReference type="InterPro" id="IPR050201">
    <property type="entry name" value="Bacterial_glucokinase"/>
</dbReference>
<dbReference type="GO" id="GO:0006096">
    <property type="term" value="P:glycolytic process"/>
    <property type="evidence" value="ECO:0007669"/>
    <property type="project" value="UniProtKB-UniRule"/>
</dbReference>
<reference evidence="6 7" key="1">
    <citation type="submission" date="2013-07" db="EMBL/GenBank/DDBJ databases">
        <title>Comparative Genomic and Metabolomic Analysis of Twelve Strains of Pseudoalteromonas luteoviolacea.</title>
        <authorList>
            <person name="Vynne N.G."/>
            <person name="Mansson M."/>
            <person name="Gram L."/>
        </authorList>
    </citation>
    <scope>NUCLEOTIDE SEQUENCE [LARGE SCALE GENOMIC DNA]</scope>
    <source>
        <strain evidence="6 7">DSM 6061</strain>
    </source>
</reference>
<dbReference type="GO" id="GO:0005524">
    <property type="term" value="F:ATP binding"/>
    <property type="evidence" value="ECO:0007669"/>
    <property type="project" value="UniProtKB-UniRule"/>
</dbReference>
<evidence type="ECO:0000256" key="5">
    <source>
        <dbReference type="SAM" id="Phobius"/>
    </source>
</evidence>
<comment type="similarity">
    <text evidence="3 4">Belongs to the bacterial glucokinase family.</text>
</comment>
<evidence type="ECO:0000256" key="1">
    <source>
        <dbReference type="ARBA" id="ARBA00022679"/>
    </source>
</evidence>
<keyword evidence="3" id="KW-0067">ATP-binding</keyword>
<comment type="subcellular location">
    <subcellularLocation>
        <location evidence="3">Cytoplasm</location>
    </subcellularLocation>
</comment>
<feature type="transmembrane region" description="Helical" evidence="5">
    <location>
        <begin position="271"/>
        <end position="296"/>
    </location>
</feature>
<evidence type="ECO:0000256" key="2">
    <source>
        <dbReference type="ARBA" id="ARBA00022777"/>
    </source>
</evidence>
<keyword evidence="3" id="KW-0963">Cytoplasm</keyword>
<evidence type="ECO:0000256" key="4">
    <source>
        <dbReference type="RuleBase" id="RU004046"/>
    </source>
</evidence>
<evidence type="ECO:0000313" key="7">
    <source>
        <dbReference type="Proteomes" id="UP000076643"/>
    </source>
</evidence>
<comment type="catalytic activity">
    <reaction evidence="3">
        <text>D-glucose + ATP = D-glucose 6-phosphate + ADP + H(+)</text>
        <dbReference type="Rhea" id="RHEA:17825"/>
        <dbReference type="ChEBI" id="CHEBI:4167"/>
        <dbReference type="ChEBI" id="CHEBI:15378"/>
        <dbReference type="ChEBI" id="CHEBI:30616"/>
        <dbReference type="ChEBI" id="CHEBI:61548"/>
        <dbReference type="ChEBI" id="CHEBI:456216"/>
        <dbReference type="EC" id="2.7.1.2"/>
    </reaction>
</comment>
<dbReference type="Gene3D" id="3.40.367.20">
    <property type="match status" value="1"/>
</dbReference>
<feature type="binding site" evidence="3">
    <location>
        <begin position="35"/>
        <end position="40"/>
    </location>
    <ligand>
        <name>ATP</name>
        <dbReference type="ChEBI" id="CHEBI:30616"/>
    </ligand>
</feature>
<accession>A0A166V8P6</accession>
<name>A0A166V8P6_9GAMM</name>
<dbReference type="Pfam" id="PF02685">
    <property type="entry name" value="Glucokinase"/>
    <property type="match status" value="1"/>
</dbReference>
<evidence type="ECO:0000313" key="6">
    <source>
        <dbReference type="EMBL" id="KZN32370.1"/>
    </source>
</evidence>
<dbReference type="Gene3D" id="3.30.420.40">
    <property type="match status" value="1"/>
</dbReference>
<organism evidence="6 7">
    <name type="scientific">Pseudoalteromonas luteoviolacea DSM 6061</name>
    <dbReference type="NCBI Taxonomy" id="1365250"/>
    <lineage>
        <taxon>Bacteria</taxon>
        <taxon>Pseudomonadati</taxon>
        <taxon>Pseudomonadota</taxon>
        <taxon>Gammaproteobacteria</taxon>
        <taxon>Alteromonadales</taxon>
        <taxon>Pseudoalteromonadaceae</taxon>
        <taxon>Pseudoalteromonas</taxon>
    </lineage>
</organism>
<comment type="caution">
    <text evidence="6">The sequence shown here is derived from an EMBL/GenBank/DDBJ whole genome shotgun (WGS) entry which is preliminary data.</text>
</comment>
<dbReference type="PANTHER" id="PTHR47690:SF1">
    <property type="entry name" value="GLUCOKINASE"/>
    <property type="match status" value="1"/>
</dbReference>
<dbReference type="PANTHER" id="PTHR47690">
    <property type="entry name" value="GLUCOKINASE"/>
    <property type="match status" value="1"/>
</dbReference>
<keyword evidence="5" id="KW-0812">Transmembrane</keyword>